<organism evidence="1 2">
    <name type="scientific">Metabacillus bambusae</name>
    <dbReference type="NCBI Taxonomy" id="2795218"/>
    <lineage>
        <taxon>Bacteria</taxon>
        <taxon>Bacillati</taxon>
        <taxon>Bacillota</taxon>
        <taxon>Bacilli</taxon>
        <taxon>Bacillales</taxon>
        <taxon>Bacillaceae</taxon>
        <taxon>Metabacillus</taxon>
    </lineage>
</organism>
<gene>
    <name evidence="1" type="ORF">I7822_18650</name>
</gene>
<protein>
    <submittedName>
        <fullName evidence="1">Uncharacterized protein</fullName>
    </submittedName>
</protein>
<evidence type="ECO:0000313" key="2">
    <source>
        <dbReference type="Proteomes" id="UP000663981"/>
    </source>
</evidence>
<evidence type="ECO:0000313" key="1">
    <source>
        <dbReference type="EMBL" id="MBO1513653.1"/>
    </source>
</evidence>
<name>A0ABS3N6X8_9BACI</name>
<dbReference type="EMBL" id="JAGDEL010000016">
    <property type="protein sequence ID" value="MBO1513653.1"/>
    <property type="molecule type" value="Genomic_DNA"/>
</dbReference>
<comment type="caution">
    <text evidence="1">The sequence shown here is derived from an EMBL/GenBank/DDBJ whole genome shotgun (WGS) entry which is preliminary data.</text>
</comment>
<reference evidence="1 2" key="1">
    <citation type="submission" date="2021-03" db="EMBL/GenBank/DDBJ databases">
        <title>Whole genome sequence of Metabacillus bambusae BG109.</title>
        <authorList>
            <person name="Jeong J.W."/>
        </authorList>
    </citation>
    <scope>NUCLEOTIDE SEQUENCE [LARGE SCALE GENOMIC DNA]</scope>
    <source>
        <strain evidence="1 2">BG109</strain>
    </source>
</reference>
<accession>A0ABS3N6X8</accession>
<dbReference type="RefSeq" id="WP_207980605.1">
    <property type="nucleotide sequence ID" value="NZ_JAGDEL010000016.1"/>
</dbReference>
<keyword evidence="2" id="KW-1185">Reference proteome</keyword>
<sequence>MSSSNRIQNQIATPEETLNRLFEQVQVHETILNRTQNQGGKFNIQTIPLLQTPAQFKNLFSRILDNIDIDAEKLIKVSYGGFYLD</sequence>
<proteinExistence type="predicted"/>
<dbReference type="Proteomes" id="UP000663981">
    <property type="component" value="Unassembled WGS sequence"/>
</dbReference>